<protein>
    <submittedName>
        <fullName evidence="4">Uncharacterized protein</fullName>
    </submittedName>
</protein>
<feature type="transmembrane region" description="Helical" evidence="2">
    <location>
        <begin position="66"/>
        <end position="88"/>
    </location>
</feature>
<evidence type="ECO:0000256" key="2">
    <source>
        <dbReference type="SAM" id="Phobius"/>
    </source>
</evidence>
<feature type="transmembrane region" description="Helical" evidence="2">
    <location>
        <begin position="295"/>
        <end position="312"/>
    </location>
</feature>
<evidence type="ECO:0000313" key="4">
    <source>
        <dbReference type="EMBL" id="GEU90287.1"/>
    </source>
</evidence>
<dbReference type="AlphaFoldDB" id="A0A6L2NXF5"/>
<keyword evidence="2" id="KW-0472">Membrane</keyword>
<feature type="signal peptide" evidence="3">
    <location>
        <begin position="1"/>
        <end position="24"/>
    </location>
</feature>
<evidence type="ECO:0000256" key="3">
    <source>
        <dbReference type="SAM" id="SignalP"/>
    </source>
</evidence>
<keyword evidence="2" id="KW-1133">Transmembrane helix</keyword>
<feature type="compositionally biased region" description="Polar residues" evidence="1">
    <location>
        <begin position="447"/>
        <end position="460"/>
    </location>
</feature>
<organism evidence="4">
    <name type="scientific">Tanacetum cinerariifolium</name>
    <name type="common">Dalmatian daisy</name>
    <name type="synonym">Chrysanthemum cinerariifolium</name>
    <dbReference type="NCBI Taxonomy" id="118510"/>
    <lineage>
        <taxon>Eukaryota</taxon>
        <taxon>Viridiplantae</taxon>
        <taxon>Streptophyta</taxon>
        <taxon>Embryophyta</taxon>
        <taxon>Tracheophyta</taxon>
        <taxon>Spermatophyta</taxon>
        <taxon>Magnoliopsida</taxon>
        <taxon>eudicotyledons</taxon>
        <taxon>Gunneridae</taxon>
        <taxon>Pentapetalae</taxon>
        <taxon>asterids</taxon>
        <taxon>campanulids</taxon>
        <taxon>Asterales</taxon>
        <taxon>Asteraceae</taxon>
        <taxon>Asteroideae</taxon>
        <taxon>Anthemideae</taxon>
        <taxon>Anthemidinae</taxon>
        <taxon>Tanacetum</taxon>
    </lineage>
</organism>
<gene>
    <name evidence="4" type="ORF">Tci_062265</name>
</gene>
<feature type="region of interest" description="Disordered" evidence="1">
    <location>
        <begin position="383"/>
        <end position="402"/>
    </location>
</feature>
<proteinExistence type="predicted"/>
<feature type="region of interest" description="Disordered" evidence="1">
    <location>
        <begin position="445"/>
        <end position="523"/>
    </location>
</feature>
<dbReference type="EMBL" id="BKCJ010010152">
    <property type="protein sequence ID" value="GEU90287.1"/>
    <property type="molecule type" value="Genomic_DNA"/>
</dbReference>
<name>A0A6L2NXF5_TANCI</name>
<keyword evidence="3" id="KW-0732">Signal</keyword>
<evidence type="ECO:0000256" key="1">
    <source>
        <dbReference type="SAM" id="MobiDB-lite"/>
    </source>
</evidence>
<feature type="chain" id="PRO_5026768519" evidence="3">
    <location>
        <begin position="25"/>
        <end position="713"/>
    </location>
</feature>
<feature type="transmembrane region" description="Helical" evidence="2">
    <location>
        <begin position="117"/>
        <end position="141"/>
    </location>
</feature>
<sequence length="713" mass="79427">MDTGCRLFLVAGLLFLQYLGKASSIPNVLSWIDSISSDGFLPFILLVVVIMVTVNIVAVVLEIVVIVIVVVVIVVTGGYEAVTFPLILMGNPPMKTSTSFSEFRTMFGHKSANSWNLLLSLFNSVQVILLACSIPIGWAYAFHQDKASLVRVPVANVTLSSSAHLLRENTDSFPLFATGVSLDLRFLLGLLVFAMVVASASRAATIPSEINFEEEDGGWICFLGGDNSSGTKKYEGSNSSDGGNTGDVVKITSGVIGSGDGIVVINKCLSGKSTGYDSLRLSQAQILWRMYHKKNVYFAYLLFTKVIIHFFITKDPSIPMRNKVNWHYVRDDQMFTTIKLVSRHQNTQQFGASLPIELTNEDIRNSITYKEYYDVASGAAPPKTKASVRKTQHSSDTTITPPTAAGTRLWTLAKGKQPAKYSKAKGLYILSKVAMTKAEQIKLATKKSLQQTHISQASKSGTDKETGILPGVRDFSIHKEEAKDEESFDPIVQTPKNSDDEGNDDDSLGMNVGGEEGQDAEDDDEELYKDVNINLDDPSYTSSKKETSRGFTYKTLKICYCFCIFIQRRVEDLQLGVESYQKKLNLTKSDTYHFDLKRKEAYTAYSNPRGFIYQNKDKQNRLMRIDELHKFSDGTLNDVRTALDDRLKGNRRSICLRLSREEVTRKEQQNRSIAAIWPEKVVTPLIEPAIKGFAAAPVVLKLERLRVDKTRYE</sequence>
<feature type="transmembrane region" description="Helical" evidence="2">
    <location>
        <begin position="40"/>
        <end position="61"/>
    </location>
</feature>
<keyword evidence="2" id="KW-0812">Transmembrane</keyword>
<reference evidence="4" key="1">
    <citation type="journal article" date="2019" name="Sci. Rep.">
        <title>Draft genome of Tanacetum cinerariifolium, the natural source of mosquito coil.</title>
        <authorList>
            <person name="Yamashiro T."/>
            <person name="Shiraishi A."/>
            <person name="Satake H."/>
            <person name="Nakayama K."/>
        </authorList>
    </citation>
    <scope>NUCLEOTIDE SEQUENCE</scope>
</reference>
<comment type="caution">
    <text evidence="4">The sequence shown here is derived from an EMBL/GenBank/DDBJ whole genome shotgun (WGS) entry which is preliminary data.</text>
</comment>
<accession>A0A6L2NXF5</accession>